<protein>
    <submittedName>
        <fullName evidence="1">Uncharacterized protein</fullName>
    </submittedName>
</protein>
<evidence type="ECO:0000313" key="1">
    <source>
        <dbReference type="EMBL" id="ALG96750.1"/>
    </source>
</evidence>
<proteinExistence type="predicted"/>
<accession>A0A0N9NI21</accession>
<dbReference type="OrthoDB" id="36006at10239"/>
<evidence type="ECO:0000313" key="2">
    <source>
        <dbReference type="Proteomes" id="UP000202536"/>
    </source>
</evidence>
<dbReference type="GeneID" id="26637840"/>
<dbReference type="RefSeq" id="YP_009211272.1">
    <property type="nucleotide sequence ID" value="NC_028938.1"/>
</dbReference>
<keyword evidence="2" id="KW-1185">Reference proteome</keyword>
<sequence>MSYEELVEKTRQKFANTSGYLDQSSLMMKKELKDRLMTLNSLIRELIEKETDQKRVMYLFYALMYVDSAIDNLDYTSPEHDSFAVYQAKWAVRKAFEIFTELFKDNFQSEQ</sequence>
<name>A0A0N9NI21_9VIRU</name>
<dbReference type="Proteomes" id="UP000202536">
    <property type="component" value="Segment"/>
</dbReference>
<reference evidence="1 2" key="1">
    <citation type="journal article" date="2015" name="Environ. Microbiol.">
        <title>Novel viral genomes identified from six metagenomes reveal wide distribution of archaeal viruses and high viral diversity in terrestrial hot springs.</title>
        <authorList>
            <person name="Gudbergsdottir S.R."/>
            <person name="Menzel P."/>
            <person name="Krogh A."/>
            <person name="Young M."/>
            <person name="Peng X."/>
        </authorList>
    </citation>
    <scope>NUCLEOTIDE SEQUENCE [LARGE SCALE GENOMIC DNA]</scope>
    <source>
        <strain evidence="1 2">ABV2</strain>
    </source>
</reference>
<organism evidence="1 2">
    <name type="scientific">Acidianus bottle-shaped virus 2 strain ABV2</name>
    <dbReference type="NCBI Taxonomy" id="1732173"/>
    <lineage>
        <taxon>Viruses</taxon>
        <taxon>Viruses incertae sedis</taxon>
        <taxon>Ampullaviridae</taxon>
        <taxon>Bottigliavirus</taxon>
        <taxon>Bottigliavirus puteoliense</taxon>
        <taxon>Bottigliavirus ABV2</taxon>
    </lineage>
</organism>
<dbReference type="KEGG" id="vg:26637840"/>
<dbReference type="EMBL" id="KP282673">
    <property type="protein sequence ID" value="ALG96750.1"/>
    <property type="molecule type" value="Genomic_DNA"/>
</dbReference>